<gene>
    <name evidence="1" type="ORF">BGZ96_005387</name>
</gene>
<feature type="non-terminal residue" evidence="1">
    <location>
        <position position="133"/>
    </location>
</feature>
<accession>A0ABQ7K450</accession>
<evidence type="ECO:0000313" key="1">
    <source>
        <dbReference type="EMBL" id="KAG0291218.1"/>
    </source>
</evidence>
<sequence length="133" mass="15292">MAHRSSADALRQAGWLTESVYQGPKLEAGWITTLPPEVDYTKARWLDLFALVSELQSLPEIVQITLLNCGNGRIEVQSEQYPWVWRAETGDPDYEKLIKQVRFLKRGQPISVDQNELQKRLTEKLKAQQQQAI</sequence>
<comment type="caution">
    <text evidence="1">The sequence shown here is derived from an EMBL/GenBank/DDBJ whole genome shotgun (WGS) entry which is preliminary data.</text>
</comment>
<dbReference type="Proteomes" id="UP001194696">
    <property type="component" value="Unassembled WGS sequence"/>
</dbReference>
<dbReference type="EMBL" id="JAAAIM010000252">
    <property type="protein sequence ID" value="KAG0291218.1"/>
    <property type="molecule type" value="Genomic_DNA"/>
</dbReference>
<proteinExistence type="predicted"/>
<reference evidence="1 2" key="1">
    <citation type="journal article" date="2020" name="Fungal Divers.">
        <title>Resolving the Mortierellaceae phylogeny through synthesis of multi-gene phylogenetics and phylogenomics.</title>
        <authorList>
            <person name="Vandepol N."/>
            <person name="Liber J."/>
            <person name="Desiro A."/>
            <person name="Na H."/>
            <person name="Kennedy M."/>
            <person name="Barry K."/>
            <person name="Grigoriev I.V."/>
            <person name="Miller A.N."/>
            <person name="O'Donnell K."/>
            <person name="Stajich J.E."/>
            <person name="Bonito G."/>
        </authorList>
    </citation>
    <scope>NUCLEOTIDE SEQUENCE [LARGE SCALE GENOMIC DNA]</scope>
    <source>
        <strain evidence="1 2">AD045</strain>
    </source>
</reference>
<evidence type="ECO:0000313" key="2">
    <source>
        <dbReference type="Proteomes" id="UP001194696"/>
    </source>
</evidence>
<name>A0ABQ7K450_9FUNG</name>
<organism evidence="1 2">
    <name type="scientific">Linnemannia gamsii</name>
    <dbReference type="NCBI Taxonomy" id="64522"/>
    <lineage>
        <taxon>Eukaryota</taxon>
        <taxon>Fungi</taxon>
        <taxon>Fungi incertae sedis</taxon>
        <taxon>Mucoromycota</taxon>
        <taxon>Mortierellomycotina</taxon>
        <taxon>Mortierellomycetes</taxon>
        <taxon>Mortierellales</taxon>
        <taxon>Mortierellaceae</taxon>
        <taxon>Linnemannia</taxon>
    </lineage>
</organism>
<keyword evidence="2" id="KW-1185">Reference proteome</keyword>
<protein>
    <submittedName>
        <fullName evidence="1">Uncharacterized protein</fullName>
    </submittedName>
</protein>